<feature type="transmembrane region" description="Helical" evidence="1">
    <location>
        <begin position="39"/>
        <end position="61"/>
    </location>
</feature>
<feature type="transmembrane region" description="Helical" evidence="1">
    <location>
        <begin position="123"/>
        <end position="146"/>
    </location>
</feature>
<dbReference type="InterPro" id="IPR021529">
    <property type="entry name" value="DUF2798"/>
</dbReference>
<accession>A0ABT5UR83</accession>
<comment type="caution">
    <text evidence="2">The sequence shown here is derived from an EMBL/GenBank/DDBJ whole genome shotgun (WGS) entry which is preliminary data.</text>
</comment>
<evidence type="ECO:0000313" key="3">
    <source>
        <dbReference type="Proteomes" id="UP001215087"/>
    </source>
</evidence>
<name>A0ABT5UR83_EUBLI</name>
<dbReference type="RefSeq" id="WP_227208966.1">
    <property type="nucleotide sequence ID" value="NZ_JAJCLO010000016.1"/>
</dbReference>
<dbReference type="Proteomes" id="UP001215087">
    <property type="component" value="Unassembled WGS sequence"/>
</dbReference>
<feature type="transmembrane region" description="Helical" evidence="1">
    <location>
        <begin position="9"/>
        <end position="27"/>
    </location>
</feature>
<feature type="transmembrane region" description="Helical" evidence="1">
    <location>
        <begin position="82"/>
        <end position="103"/>
    </location>
</feature>
<organism evidence="2 3">
    <name type="scientific">Eubacterium limosum</name>
    <dbReference type="NCBI Taxonomy" id="1736"/>
    <lineage>
        <taxon>Bacteria</taxon>
        <taxon>Bacillati</taxon>
        <taxon>Bacillota</taxon>
        <taxon>Clostridia</taxon>
        <taxon>Eubacteriales</taxon>
        <taxon>Eubacteriaceae</taxon>
        <taxon>Eubacterium</taxon>
    </lineage>
</organism>
<dbReference type="Pfam" id="PF11391">
    <property type="entry name" value="DUF2798"/>
    <property type="match status" value="2"/>
</dbReference>
<keyword evidence="3" id="KW-1185">Reference proteome</keyword>
<protein>
    <submittedName>
        <fullName evidence="2">DUF2798 domain-containing protein</fullName>
    </submittedName>
</protein>
<evidence type="ECO:0000256" key="1">
    <source>
        <dbReference type="SAM" id="Phobius"/>
    </source>
</evidence>
<sequence>MPRTKLQEIVYAVLMTFFMVLAMEFYNTGLRMGGMTNEGFFMAFSEMRIMVPVCFVMGYFFMDRIAPKIAFKMVTPGEDKEIFCIIVRAAVTVCLMCPVMSFWATLIFKQPGVQFLAVWLETIVINFPMALCWQIFFCGPLVRFLFRTIFKGQIEKQAAESQG</sequence>
<gene>
    <name evidence="2" type="ORF">PTZ04_13640</name>
</gene>
<keyword evidence="1" id="KW-1133">Transmembrane helix</keyword>
<keyword evidence="1" id="KW-0472">Membrane</keyword>
<keyword evidence="1" id="KW-0812">Transmembrane</keyword>
<reference evidence="2 3" key="1">
    <citation type="submission" date="2023-02" db="EMBL/GenBank/DDBJ databases">
        <title>Comparative genome analysis of Eubacterium limosum species.</title>
        <authorList>
            <person name="Bak J.E."/>
        </authorList>
    </citation>
    <scope>NUCLEOTIDE SEQUENCE [LARGE SCALE GENOMIC DNA]</scope>
    <source>
        <strain evidence="2 3">KGMB01548</strain>
    </source>
</reference>
<proteinExistence type="predicted"/>
<dbReference type="EMBL" id="JAQSVD010000007">
    <property type="protein sequence ID" value="MDE1471295.1"/>
    <property type="molecule type" value="Genomic_DNA"/>
</dbReference>
<evidence type="ECO:0000313" key="2">
    <source>
        <dbReference type="EMBL" id="MDE1471295.1"/>
    </source>
</evidence>